<feature type="region of interest" description="Disordered" evidence="1">
    <location>
        <begin position="13"/>
        <end position="37"/>
    </location>
</feature>
<evidence type="ECO:0000313" key="3">
    <source>
        <dbReference type="Proteomes" id="UP000655225"/>
    </source>
</evidence>
<proteinExistence type="predicted"/>
<evidence type="ECO:0000256" key="1">
    <source>
        <dbReference type="SAM" id="MobiDB-lite"/>
    </source>
</evidence>
<keyword evidence="3" id="KW-1185">Reference proteome</keyword>
<accession>A0A834YVL3</accession>
<dbReference type="EMBL" id="JABCRI010000016">
    <property type="protein sequence ID" value="KAF8392527.1"/>
    <property type="molecule type" value="Genomic_DNA"/>
</dbReference>
<reference evidence="2 3" key="1">
    <citation type="submission" date="2020-04" db="EMBL/GenBank/DDBJ databases">
        <title>Plant Genome Project.</title>
        <authorList>
            <person name="Zhang R.-G."/>
        </authorList>
    </citation>
    <scope>NUCLEOTIDE SEQUENCE [LARGE SCALE GENOMIC DNA]</scope>
    <source>
        <strain evidence="2">YNK0</strain>
        <tissue evidence="2">Leaf</tissue>
    </source>
</reference>
<organism evidence="2 3">
    <name type="scientific">Tetracentron sinense</name>
    <name type="common">Spur-leaf</name>
    <dbReference type="NCBI Taxonomy" id="13715"/>
    <lineage>
        <taxon>Eukaryota</taxon>
        <taxon>Viridiplantae</taxon>
        <taxon>Streptophyta</taxon>
        <taxon>Embryophyta</taxon>
        <taxon>Tracheophyta</taxon>
        <taxon>Spermatophyta</taxon>
        <taxon>Magnoliopsida</taxon>
        <taxon>Trochodendrales</taxon>
        <taxon>Trochodendraceae</taxon>
        <taxon>Tetracentron</taxon>
    </lineage>
</organism>
<evidence type="ECO:0000313" key="2">
    <source>
        <dbReference type="EMBL" id="KAF8392527.1"/>
    </source>
</evidence>
<protein>
    <submittedName>
        <fullName evidence="2">Uncharacterized protein</fullName>
    </submittedName>
</protein>
<name>A0A834YVL3_TETSI</name>
<comment type="caution">
    <text evidence="2">The sequence shown here is derived from an EMBL/GenBank/DDBJ whole genome shotgun (WGS) entry which is preliminary data.</text>
</comment>
<dbReference type="OrthoDB" id="1936100at2759"/>
<gene>
    <name evidence="2" type="ORF">HHK36_022870</name>
</gene>
<sequence>MEQYTPLVFTDLVSETPLEEQNSGGSGRSASELLPLAGPRGEADCGGLSPSYKEHPRLREDGGYEVIKKAILNLSPCHKDHIGAYREGNEQWLMGKHKTANTDPPLWRLLIAVARSTWDVKLRNKAKLCLQGRLIG</sequence>
<dbReference type="Proteomes" id="UP000655225">
    <property type="component" value="Unassembled WGS sequence"/>
</dbReference>
<dbReference type="AlphaFoldDB" id="A0A834YVL3"/>